<organism evidence="1">
    <name type="scientific">viral metagenome</name>
    <dbReference type="NCBI Taxonomy" id="1070528"/>
    <lineage>
        <taxon>unclassified sequences</taxon>
        <taxon>metagenomes</taxon>
        <taxon>organismal metagenomes</taxon>
    </lineage>
</organism>
<accession>A0A6H1ZUU1</accession>
<reference evidence="1" key="1">
    <citation type="submission" date="2020-03" db="EMBL/GenBank/DDBJ databases">
        <title>The deep terrestrial virosphere.</title>
        <authorList>
            <person name="Holmfeldt K."/>
            <person name="Nilsson E."/>
            <person name="Simone D."/>
            <person name="Lopez-Fernandez M."/>
            <person name="Wu X."/>
            <person name="de Brujin I."/>
            <person name="Lundin D."/>
            <person name="Andersson A."/>
            <person name="Bertilsson S."/>
            <person name="Dopson M."/>
        </authorList>
    </citation>
    <scope>NUCLEOTIDE SEQUENCE</scope>
    <source>
        <strain evidence="1">TM448A02008</strain>
        <strain evidence="2">TM448B02110</strain>
    </source>
</reference>
<proteinExistence type="predicted"/>
<name>A0A6H1ZUU1_9ZZZZ</name>
<evidence type="ECO:0000313" key="2">
    <source>
        <dbReference type="EMBL" id="QJI00773.1"/>
    </source>
</evidence>
<gene>
    <name evidence="1" type="ORF">TM448A02008_0002</name>
    <name evidence="2" type="ORF">TM448B02110_0002</name>
</gene>
<evidence type="ECO:0000313" key="1">
    <source>
        <dbReference type="EMBL" id="QJA51181.1"/>
    </source>
</evidence>
<dbReference type="EMBL" id="MT144875">
    <property type="protein sequence ID" value="QJI00773.1"/>
    <property type="molecule type" value="Genomic_DNA"/>
</dbReference>
<dbReference type="AlphaFoldDB" id="A0A6H1ZUU1"/>
<protein>
    <submittedName>
        <fullName evidence="1">Uncharacterized protein</fullName>
    </submittedName>
</protein>
<sequence length="451" mass="51146">MPDEYREFEEEERSEYKKYKDDGGKLSYDKWLVIFYDWRRYRSSGGGAFDFPTWIESGQLSVKSEQAALSYLGRLRAWIFYMEETAGWSEKESDAVFDAEYDELFGGGKPVGGTSNWSRTNTYFTSLTTDAQTRIEDEAKALQQQQVDIARQQQALPLGQGGTGVEQIWAAENAIRDLNTQLSVAPDYLKPVIQGQIASLRDFQVSQKTIEGIKASGQEPDEAQALALKLYGNRKEKGYSFIPWLRDTAEGRSANQYVGSQTGGQIALPSGSEEPGSFAQSLANQVGISAQEAQQAGLRYAQHPESEEFANLTQQERTSLAWAGIEATGETEDRGRIDWLSLTPEQKERYYTTRGLPVPESPEPLKPFGAPAFKDITTTGGVNWRDEFERRYPSILREFEAQPEEKRTEEGWAETLERERKRLKEQWYKRSPYDRGERPGAFAPTVRTVQF</sequence>
<dbReference type="EMBL" id="MT144243">
    <property type="protein sequence ID" value="QJA51181.1"/>
    <property type="molecule type" value="Genomic_DNA"/>
</dbReference>